<dbReference type="GO" id="GO:0008081">
    <property type="term" value="F:phosphoric diester hydrolase activity"/>
    <property type="evidence" value="ECO:0007669"/>
    <property type="project" value="InterPro"/>
</dbReference>
<gene>
    <name evidence="2" type="ORF">UFOPK1684_00486</name>
    <name evidence="3" type="ORF">UFOPK2158_00257</name>
</gene>
<dbReference type="EMBL" id="CAEZVY010000016">
    <property type="protein sequence ID" value="CAB4637061.1"/>
    <property type="molecule type" value="Genomic_DNA"/>
</dbReference>
<dbReference type="InterPro" id="IPR017946">
    <property type="entry name" value="PLC-like_Pdiesterase_TIM-brl"/>
</dbReference>
<reference evidence="3" key="1">
    <citation type="submission" date="2020-05" db="EMBL/GenBank/DDBJ databases">
        <authorList>
            <person name="Chiriac C."/>
            <person name="Salcher M."/>
            <person name="Ghai R."/>
            <person name="Kavagutti S V."/>
        </authorList>
    </citation>
    <scope>NUCLEOTIDE SEQUENCE</scope>
</reference>
<evidence type="ECO:0000313" key="3">
    <source>
        <dbReference type="EMBL" id="CAB4637061.1"/>
    </source>
</evidence>
<dbReference type="SUPFAM" id="SSF51695">
    <property type="entry name" value="PLC-like phosphodiesterases"/>
    <property type="match status" value="1"/>
</dbReference>
<dbReference type="PANTHER" id="PTHR46211">
    <property type="entry name" value="GLYCEROPHOSPHORYL DIESTER PHOSPHODIESTERASE"/>
    <property type="match status" value="1"/>
</dbReference>
<dbReference type="Pfam" id="PF03009">
    <property type="entry name" value="GDPD"/>
    <property type="match status" value="1"/>
</dbReference>
<dbReference type="GO" id="GO:0006629">
    <property type="term" value="P:lipid metabolic process"/>
    <property type="evidence" value="ECO:0007669"/>
    <property type="project" value="InterPro"/>
</dbReference>
<dbReference type="Gene3D" id="3.20.20.190">
    <property type="entry name" value="Phosphatidylinositol (PI) phosphodiesterase"/>
    <property type="match status" value="1"/>
</dbReference>
<sequence length="252" mass="27311">MSYFDGRTPRVIAHRGFCAGHAENTIGAFQAALDVGADLLETDVHISKDGQVIVAHDTDLSRVAGRPGLVSELTAAELASIDLGFGQGFPTLVEVLETFPGAKFNIDLKAPEVVDPFVDVVSQLRAHDRVLVASFDEGSRSRAVSRLPGVVSSTNSTQVIEGRLRSWLGLSGATWSIPPEIRAVQVPPTHWGMALVTPSFVRMVHSKDREIHVWTINDAKDMDRLLDMGVDGIITDRSDIAVKVVAKRRALL</sequence>
<dbReference type="EMBL" id="CAEZTM010000015">
    <property type="protein sequence ID" value="CAB4567124.1"/>
    <property type="molecule type" value="Genomic_DNA"/>
</dbReference>
<dbReference type="PROSITE" id="PS51704">
    <property type="entry name" value="GP_PDE"/>
    <property type="match status" value="1"/>
</dbReference>
<organism evidence="3">
    <name type="scientific">freshwater metagenome</name>
    <dbReference type="NCBI Taxonomy" id="449393"/>
    <lineage>
        <taxon>unclassified sequences</taxon>
        <taxon>metagenomes</taxon>
        <taxon>ecological metagenomes</taxon>
    </lineage>
</organism>
<accession>A0A6J6JIE9</accession>
<dbReference type="CDD" id="cd08561">
    <property type="entry name" value="GDPD_cytoplasmic_ScUgpQ2_like"/>
    <property type="match status" value="1"/>
</dbReference>
<dbReference type="PANTHER" id="PTHR46211:SF14">
    <property type="entry name" value="GLYCEROPHOSPHODIESTER PHOSPHODIESTERASE"/>
    <property type="match status" value="1"/>
</dbReference>
<name>A0A6J6JIE9_9ZZZZ</name>
<feature type="domain" description="GP-PDE" evidence="1">
    <location>
        <begin position="9"/>
        <end position="245"/>
    </location>
</feature>
<dbReference type="AlphaFoldDB" id="A0A6J6JIE9"/>
<evidence type="ECO:0000259" key="1">
    <source>
        <dbReference type="PROSITE" id="PS51704"/>
    </source>
</evidence>
<dbReference type="InterPro" id="IPR030395">
    <property type="entry name" value="GP_PDE_dom"/>
</dbReference>
<proteinExistence type="predicted"/>
<protein>
    <submittedName>
        <fullName evidence="3">Unannotated protein</fullName>
    </submittedName>
</protein>
<evidence type="ECO:0000313" key="2">
    <source>
        <dbReference type="EMBL" id="CAB4567124.1"/>
    </source>
</evidence>